<reference evidence="9" key="1">
    <citation type="submission" date="2021-01" db="EMBL/GenBank/DDBJ databases">
        <title>Adiantum capillus-veneris genome.</title>
        <authorList>
            <person name="Fang Y."/>
            <person name="Liao Q."/>
        </authorList>
    </citation>
    <scope>NUCLEOTIDE SEQUENCE</scope>
    <source>
        <strain evidence="9">H3</strain>
        <tissue evidence="9">Leaf</tissue>
    </source>
</reference>
<feature type="compositionally biased region" description="Basic and acidic residues" evidence="7">
    <location>
        <begin position="240"/>
        <end position="256"/>
    </location>
</feature>
<evidence type="ECO:0000256" key="4">
    <source>
        <dbReference type="ARBA" id="ARBA00022701"/>
    </source>
</evidence>
<dbReference type="InterPro" id="IPR044806">
    <property type="entry name" value="WVD2/WDL1-4"/>
</dbReference>
<feature type="region of interest" description="Disordered" evidence="7">
    <location>
        <begin position="490"/>
        <end position="575"/>
    </location>
</feature>
<dbReference type="InterPro" id="IPR027329">
    <property type="entry name" value="TPX2_C"/>
</dbReference>
<comment type="caution">
    <text evidence="9">The sequence shown here is derived from an EMBL/GenBank/DDBJ whole genome shotgun (WGS) entry which is preliminary data.</text>
</comment>
<evidence type="ECO:0000313" key="10">
    <source>
        <dbReference type="Proteomes" id="UP000886520"/>
    </source>
</evidence>
<protein>
    <recommendedName>
        <fullName evidence="8">TPX2 C-terminal domain-containing protein</fullName>
    </recommendedName>
</protein>
<dbReference type="AlphaFoldDB" id="A0A9D4VB02"/>
<keyword evidence="4" id="KW-0493">Microtubule</keyword>
<dbReference type="Proteomes" id="UP000886520">
    <property type="component" value="Chromosome 3"/>
</dbReference>
<feature type="compositionally biased region" description="Basic residues" evidence="7">
    <location>
        <begin position="103"/>
        <end position="112"/>
    </location>
</feature>
<sequence length="634" mass="68072">MENGSSSAQDVGDGVQGNGPAVLLDSVTNLVSLDEEPDKKDSEVLTAQVKELSNHEYPVSEVPLDSSSQSSQENPKNSSEPVNEDQEHEGLASSQEKEGKVPCLKKHPHSANHGKTDTKALPVSLKKKTERSVNAGAVSSPGASESASSVSRVRTLHANVKAAGSVNKTISKEKGLESSLDAKATNTISSVRQPRSGVRSSHSNFTVPQPFALATDKRASLGGHSSEVQPLGRSKSFQASRKDEKKHLSDKIESPRHIEGLSIEKAQALQLKAGANFSFNSDVRAERRKEFNSKLEERLTAKEVASKQAQAKTKEEIDAEIKELRKSLSFKATPMPSFYQETPPPKLEIKKIPPTRPKSPRLGRKCNNTGASCDVKSEGIPCALDSEQNLLDNDSNAESLLVPKPLETKKKKAPLITSVSKAKGTMPPSIKTSKVLEDEAGSLKDQLTIEHTVDEKIDEGLTHANMDGIVLGKQTDSASMVEKLDVGEHIGTLPATDSTKDPQKKKRDVNPSTDVTSSGSVMKTKPTNKVNAHANSSLSKAAHQEVKEQGANAVKKKQASTSAPSGGPSKNVQTGKAAIKHATAVGQELPPRVVASRVIRQSSYRETTLMLCPFHCFVMCIPRPCKVSLQSDTI</sequence>
<keyword evidence="10" id="KW-1185">Reference proteome</keyword>
<dbReference type="EMBL" id="JABFUD020000002">
    <property type="protein sequence ID" value="KAI5083175.1"/>
    <property type="molecule type" value="Genomic_DNA"/>
</dbReference>
<dbReference type="GO" id="GO:0000226">
    <property type="term" value="P:microtubule cytoskeleton organization"/>
    <property type="evidence" value="ECO:0007669"/>
    <property type="project" value="InterPro"/>
</dbReference>
<feature type="compositionally biased region" description="Polar residues" evidence="7">
    <location>
        <begin position="510"/>
        <end position="539"/>
    </location>
</feature>
<feature type="region of interest" description="Disordered" evidence="7">
    <location>
        <begin position="187"/>
        <end position="206"/>
    </location>
</feature>
<evidence type="ECO:0000256" key="5">
    <source>
        <dbReference type="ARBA" id="ARBA00023212"/>
    </source>
</evidence>
<feature type="compositionally biased region" description="Low complexity" evidence="7">
    <location>
        <begin position="135"/>
        <end position="151"/>
    </location>
</feature>
<name>A0A9D4VB02_ADICA</name>
<comment type="subcellular location">
    <subcellularLocation>
        <location evidence="1">Cytoplasm</location>
        <location evidence="1">Cytoskeleton</location>
    </subcellularLocation>
</comment>
<evidence type="ECO:0000256" key="3">
    <source>
        <dbReference type="ARBA" id="ARBA00022490"/>
    </source>
</evidence>
<proteinExistence type="inferred from homology"/>
<dbReference type="GO" id="GO:0005874">
    <property type="term" value="C:microtubule"/>
    <property type="evidence" value="ECO:0007669"/>
    <property type="project" value="UniProtKB-KW"/>
</dbReference>
<keyword evidence="6" id="KW-0175">Coiled coil</keyword>
<evidence type="ECO:0000256" key="1">
    <source>
        <dbReference type="ARBA" id="ARBA00004245"/>
    </source>
</evidence>
<evidence type="ECO:0000313" key="9">
    <source>
        <dbReference type="EMBL" id="KAI5083175.1"/>
    </source>
</evidence>
<feature type="region of interest" description="Disordered" evidence="7">
    <location>
        <begin position="1"/>
        <end position="21"/>
    </location>
</feature>
<dbReference type="GO" id="GO:0008017">
    <property type="term" value="F:microtubule binding"/>
    <property type="evidence" value="ECO:0007669"/>
    <property type="project" value="InterPro"/>
</dbReference>
<evidence type="ECO:0000256" key="2">
    <source>
        <dbReference type="ARBA" id="ARBA00005885"/>
    </source>
</evidence>
<dbReference type="PANTHER" id="PTHR46372">
    <property type="entry name" value="PROTEIN WVD2-LIKE 3"/>
    <property type="match status" value="1"/>
</dbReference>
<evidence type="ECO:0000256" key="6">
    <source>
        <dbReference type="SAM" id="Coils"/>
    </source>
</evidence>
<gene>
    <name evidence="9" type="ORF">GOP47_0002918</name>
</gene>
<feature type="region of interest" description="Disordered" evidence="7">
    <location>
        <begin position="216"/>
        <end position="256"/>
    </location>
</feature>
<feature type="compositionally biased region" description="Polar residues" evidence="7">
    <location>
        <begin position="65"/>
        <end position="81"/>
    </location>
</feature>
<evidence type="ECO:0000256" key="7">
    <source>
        <dbReference type="SAM" id="MobiDB-lite"/>
    </source>
</evidence>
<evidence type="ECO:0000259" key="8">
    <source>
        <dbReference type="Pfam" id="PF06886"/>
    </source>
</evidence>
<keyword evidence="3" id="KW-0963">Cytoplasm</keyword>
<organism evidence="9 10">
    <name type="scientific">Adiantum capillus-veneris</name>
    <name type="common">Maidenhair fern</name>
    <dbReference type="NCBI Taxonomy" id="13818"/>
    <lineage>
        <taxon>Eukaryota</taxon>
        <taxon>Viridiplantae</taxon>
        <taxon>Streptophyta</taxon>
        <taxon>Embryophyta</taxon>
        <taxon>Tracheophyta</taxon>
        <taxon>Polypodiopsida</taxon>
        <taxon>Polypodiidae</taxon>
        <taxon>Polypodiales</taxon>
        <taxon>Pteridineae</taxon>
        <taxon>Pteridaceae</taxon>
        <taxon>Vittarioideae</taxon>
        <taxon>Adiantum</taxon>
    </lineage>
</organism>
<dbReference type="OrthoDB" id="1939285at2759"/>
<dbReference type="Pfam" id="PF06886">
    <property type="entry name" value="TPX2"/>
    <property type="match status" value="1"/>
</dbReference>
<feature type="coiled-coil region" evidence="6">
    <location>
        <begin position="292"/>
        <end position="327"/>
    </location>
</feature>
<feature type="region of interest" description="Disordered" evidence="7">
    <location>
        <begin position="33"/>
        <end position="152"/>
    </location>
</feature>
<feature type="domain" description="TPX2 C-terminal" evidence="8">
    <location>
        <begin position="277"/>
        <end position="347"/>
    </location>
</feature>
<keyword evidence="5" id="KW-0206">Cytoskeleton</keyword>
<dbReference type="PANTHER" id="PTHR46372:SF2">
    <property type="entry name" value="PROTEIN WVD2-LIKE 3"/>
    <property type="match status" value="1"/>
</dbReference>
<feature type="region of interest" description="Disordered" evidence="7">
    <location>
        <begin position="334"/>
        <end position="367"/>
    </location>
</feature>
<accession>A0A9D4VB02</accession>
<feature type="compositionally biased region" description="Polar residues" evidence="7">
    <location>
        <begin position="559"/>
        <end position="574"/>
    </location>
</feature>
<comment type="similarity">
    <text evidence="2">Belongs to the TPX2 family.</text>
</comment>